<dbReference type="EMBL" id="JAEUXJ010000001">
    <property type="protein sequence ID" value="MBL6453937.1"/>
    <property type="molecule type" value="Genomic_DNA"/>
</dbReference>
<reference evidence="4 5" key="1">
    <citation type="submission" date="2021-01" db="EMBL/GenBank/DDBJ databases">
        <title>Belnapia mucosa sp. nov. and Belnapia arida sp. nov., isolated from the Tabernas Desert (Almeria, Spain).</title>
        <authorList>
            <person name="Molina-Menor E."/>
            <person name="Vidal-Verdu A."/>
            <person name="Calonge A."/>
            <person name="Satari L."/>
            <person name="Pereto Magraner J."/>
            <person name="Porcar Miralles M."/>
        </authorList>
    </citation>
    <scope>NUCLEOTIDE SEQUENCE [LARGE SCALE GENOMIC DNA]</scope>
    <source>
        <strain evidence="4 5">T6</strain>
    </source>
</reference>
<keyword evidence="2" id="KW-0862">Zinc</keyword>
<dbReference type="RefSeq" id="WP_202823677.1">
    <property type="nucleotide sequence ID" value="NZ_JAEUXJ010000001.1"/>
</dbReference>
<dbReference type="PANTHER" id="PTHR11079">
    <property type="entry name" value="CYTOSINE DEAMINASE FAMILY MEMBER"/>
    <property type="match status" value="1"/>
</dbReference>
<dbReference type="InterPro" id="IPR016192">
    <property type="entry name" value="APOBEC/CMP_deaminase_Zn-bd"/>
</dbReference>
<dbReference type="PROSITE" id="PS00903">
    <property type="entry name" value="CYT_DCMP_DEAMINASES_1"/>
    <property type="match status" value="1"/>
</dbReference>
<sequence>MEDDDGMRRALHWAEAALAAGQAPFGAVVVDAEGAVLGEGHNTVAADRDVTAHAEVVALRAAWNRLGDRQGLAACTLYTSCEPCLMCSCAITQLGLRRVVFAARGDEVPGARRLFEADLTGAAAWAAEHRPGWRMPEIRGELLRAEAVAIMARYDWG</sequence>
<gene>
    <name evidence="4" type="ORF">JMJ55_01305</name>
</gene>
<evidence type="ECO:0000313" key="4">
    <source>
        <dbReference type="EMBL" id="MBL6453937.1"/>
    </source>
</evidence>
<dbReference type="PROSITE" id="PS51747">
    <property type="entry name" value="CYT_DCMP_DEAMINASES_2"/>
    <property type="match status" value="1"/>
</dbReference>
<dbReference type="PANTHER" id="PTHR11079:SF179">
    <property type="entry name" value="TRNA(ADENINE(34)) DEAMINASE, CHLOROPLASTIC"/>
    <property type="match status" value="1"/>
</dbReference>
<evidence type="ECO:0000256" key="2">
    <source>
        <dbReference type="ARBA" id="ARBA00022833"/>
    </source>
</evidence>
<dbReference type="InterPro" id="IPR016193">
    <property type="entry name" value="Cytidine_deaminase-like"/>
</dbReference>
<comment type="caution">
    <text evidence="4">The sequence shown here is derived from an EMBL/GenBank/DDBJ whole genome shotgun (WGS) entry which is preliminary data.</text>
</comment>
<keyword evidence="1" id="KW-0479">Metal-binding</keyword>
<protein>
    <submittedName>
        <fullName evidence="4">Nucleoside deaminase</fullName>
    </submittedName>
</protein>
<evidence type="ECO:0000256" key="1">
    <source>
        <dbReference type="ARBA" id="ARBA00022723"/>
    </source>
</evidence>
<feature type="domain" description="CMP/dCMP-type deaminase" evidence="3">
    <location>
        <begin position="1"/>
        <end position="115"/>
    </location>
</feature>
<dbReference type="CDD" id="cd01285">
    <property type="entry name" value="nucleoside_deaminase"/>
    <property type="match status" value="1"/>
</dbReference>
<dbReference type="Gene3D" id="3.40.140.10">
    <property type="entry name" value="Cytidine Deaminase, domain 2"/>
    <property type="match status" value="1"/>
</dbReference>
<organism evidence="4 5">
    <name type="scientific">Belnapia mucosa</name>
    <dbReference type="NCBI Taxonomy" id="2804532"/>
    <lineage>
        <taxon>Bacteria</taxon>
        <taxon>Pseudomonadati</taxon>
        <taxon>Pseudomonadota</taxon>
        <taxon>Alphaproteobacteria</taxon>
        <taxon>Acetobacterales</taxon>
        <taxon>Roseomonadaceae</taxon>
        <taxon>Belnapia</taxon>
    </lineage>
</organism>
<dbReference type="Pfam" id="PF00383">
    <property type="entry name" value="dCMP_cyt_deam_1"/>
    <property type="match status" value="1"/>
</dbReference>
<proteinExistence type="predicted"/>
<keyword evidence="5" id="KW-1185">Reference proteome</keyword>
<name>A0ABS1UY69_9PROT</name>
<evidence type="ECO:0000259" key="3">
    <source>
        <dbReference type="PROSITE" id="PS51747"/>
    </source>
</evidence>
<dbReference type="Proteomes" id="UP000606490">
    <property type="component" value="Unassembled WGS sequence"/>
</dbReference>
<accession>A0ABS1UY69</accession>
<evidence type="ECO:0000313" key="5">
    <source>
        <dbReference type="Proteomes" id="UP000606490"/>
    </source>
</evidence>
<dbReference type="InterPro" id="IPR002125">
    <property type="entry name" value="CMP_dCMP_dom"/>
</dbReference>
<dbReference type="SUPFAM" id="SSF53927">
    <property type="entry name" value="Cytidine deaminase-like"/>
    <property type="match status" value="1"/>
</dbReference>